<comment type="similarity">
    <text evidence="1">Belongs to the metallo-beta-lactamase superfamily.</text>
</comment>
<dbReference type="RefSeq" id="WP_136552781.1">
    <property type="nucleotide sequence ID" value="NZ_STGJ01000007.1"/>
</dbReference>
<evidence type="ECO:0000313" key="6">
    <source>
        <dbReference type="EMBL" id="TIC83489.1"/>
    </source>
</evidence>
<dbReference type="PANTHER" id="PTHR42978:SF6">
    <property type="entry name" value="QUORUM-QUENCHING LACTONASE YTNP-RELATED"/>
    <property type="match status" value="1"/>
</dbReference>
<evidence type="ECO:0000259" key="5">
    <source>
        <dbReference type="SMART" id="SM00849"/>
    </source>
</evidence>
<evidence type="ECO:0000256" key="1">
    <source>
        <dbReference type="ARBA" id="ARBA00007749"/>
    </source>
</evidence>
<sequence length="279" mass="30223">MKLTALTGNSQRLDGGAMFGNAPRALWSRYLTPDDAHRVPLACRCLLAETGDGRRILLETGTGAFFSPELRERFGVVEPAHVLLDALAAHGLTDADIDVVVISHLHFDHAGGLLAAWDGGPARLLFPNAKVVVSREAWARANAPHPRDRASFIPELNALLASSGRLVLTDGETPDCLPDNWRFHVSHGHTPGMLLAELPSAAGPLVFASDLIPGVPWVHVPITMGYDRYPEQLIDEKQALLDDLRAREGSLFFTHDPAVATGRLCRDSKGRYGVEPATL</sequence>
<dbReference type="CDD" id="cd16281">
    <property type="entry name" value="metallo-hydrolase-like_MBL-fold"/>
    <property type="match status" value="1"/>
</dbReference>
<gene>
    <name evidence="6" type="ORF">E5K04_08005</name>
</gene>
<name>A0A4T0UWN6_9NEIS</name>
<comment type="caution">
    <text evidence="6">The sequence shown here is derived from an EMBL/GenBank/DDBJ whole genome shotgun (WGS) entry which is preliminary data.</text>
</comment>
<dbReference type="GO" id="GO:0016787">
    <property type="term" value="F:hydrolase activity"/>
    <property type="evidence" value="ECO:0007669"/>
    <property type="project" value="UniProtKB-KW"/>
</dbReference>
<dbReference type="InterPro" id="IPR051013">
    <property type="entry name" value="MBL_superfamily_lactonases"/>
</dbReference>
<dbReference type="SMART" id="SM00849">
    <property type="entry name" value="Lactamase_B"/>
    <property type="match status" value="1"/>
</dbReference>
<keyword evidence="7" id="KW-1185">Reference proteome</keyword>
<dbReference type="PANTHER" id="PTHR42978">
    <property type="entry name" value="QUORUM-QUENCHING LACTONASE YTNP-RELATED-RELATED"/>
    <property type="match status" value="1"/>
</dbReference>
<dbReference type="AlphaFoldDB" id="A0A4T0UWN6"/>
<dbReference type="OrthoDB" id="8610772at2"/>
<feature type="domain" description="Metallo-beta-lactamase" evidence="5">
    <location>
        <begin position="42"/>
        <end position="255"/>
    </location>
</feature>
<keyword evidence="3 6" id="KW-0378">Hydrolase</keyword>
<reference evidence="6 7" key="1">
    <citation type="submission" date="2019-04" db="EMBL/GenBank/DDBJ databases">
        <title>Crenobacter sp. nov.</title>
        <authorList>
            <person name="Shi S."/>
        </authorList>
    </citation>
    <scope>NUCLEOTIDE SEQUENCE [LARGE SCALE GENOMIC DNA]</scope>
    <source>
        <strain evidence="6 7">GY 70310</strain>
    </source>
</reference>
<evidence type="ECO:0000256" key="2">
    <source>
        <dbReference type="ARBA" id="ARBA00022723"/>
    </source>
</evidence>
<dbReference type="InterPro" id="IPR001279">
    <property type="entry name" value="Metallo-B-lactamas"/>
</dbReference>
<evidence type="ECO:0000256" key="3">
    <source>
        <dbReference type="ARBA" id="ARBA00022801"/>
    </source>
</evidence>
<organism evidence="6 7">
    <name type="scientific">Crenobacter intestini</name>
    <dbReference type="NCBI Taxonomy" id="2563443"/>
    <lineage>
        <taxon>Bacteria</taxon>
        <taxon>Pseudomonadati</taxon>
        <taxon>Pseudomonadota</taxon>
        <taxon>Betaproteobacteria</taxon>
        <taxon>Neisseriales</taxon>
        <taxon>Neisseriaceae</taxon>
        <taxon>Crenobacter</taxon>
    </lineage>
</organism>
<accession>A0A4T0UWN6</accession>
<keyword evidence="4" id="KW-0862">Zinc</keyword>
<dbReference type="InterPro" id="IPR036866">
    <property type="entry name" value="RibonucZ/Hydroxyglut_hydro"/>
</dbReference>
<dbReference type="Gene3D" id="3.60.15.10">
    <property type="entry name" value="Ribonuclease Z/Hydroxyacylglutathione hydrolase-like"/>
    <property type="match status" value="1"/>
</dbReference>
<protein>
    <submittedName>
        <fullName evidence="6">MBL fold metallo-hydrolase</fullName>
    </submittedName>
</protein>
<keyword evidence="2" id="KW-0479">Metal-binding</keyword>
<dbReference type="Proteomes" id="UP000308891">
    <property type="component" value="Unassembled WGS sequence"/>
</dbReference>
<proteinExistence type="inferred from homology"/>
<evidence type="ECO:0000256" key="4">
    <source>
        <dbReference type="ARBA" id="ARBA00022833"/>
    </source>
</evidence>
<evidence type="ECO:0000313" key="7">
    <source>
        <dbReference type="Proteomes" id="UP000308891"/>
    </source>
</evidence>
<dbReference type="GO" id="GO:0046872">
    <property type="term" value="F:metal ion binding"/>
    <property type="evidence" value="ECO:0007669"/>
    <property type="project" value="UniProtKB-KW"/>
</dbReference>
<dbReference type="Pfam" id="PF00753">
    <property type="entry name" value="Lactamase_B"/>
    <property type="match status" value="1"/>
</dbReference>
<dbReference type="EMBL" id="STGJ01000007">
    <property type="protein sequence ID" value="TIC83489.1"/>
    <property type="molecule type" value="Genomic_DNA"/>
</dbReference>
<dbReference type="SUPFAM" id="SSF56281">
    <property type="entry name" value="Metallo-hydrolase/oxidoreductase"/>
    <property type="match status" value="1"/>
</dbReference>